<comment type="caution">
    <text evidence="3">The sequence shown here is derived from an EMBL/GenBank/DDBJ whole genome shotgun (WGS) entry which is preliminary data.</text>
</comment>
<keyword evidence="4" id="KW-1185">Reference proteome</keyword>
<name>A0A934R9X8_9BACT</name>
<dbReference type="SUPFAM" id="SSF51126">
    <property type="entry name" value="Pectin lyase-like"/>
    <property type="match status" value="3"/>
</dbReference>
<sequence>MKRDQNFQRSCLLRSALHTSFSYCPAACALAAVAVVNTASAAPLYWDTNDLTPGSGNASADWDTGTNWSTAAAGDIATTGWTDSETAVFSAGTDGTNFTATVTTAVDPAGITIEEAGNTVTLAGGTIDIGADTIDSSALGAASNRNVVISSALIGTGGLTIASHGSLADSGGGSNSEIDLAGTNTFSGDLTITAGLVAWTNDDSFGNAANKIVLDGGGLLDPNRALTLTRDLEVATTGYYRVYGSVDSTLTGSLSGAGDLTKTDGGVLNIESTANSGFTGSVIVGGGFLRLADETSIGDTPAVATADSIILKNGSKLQGGTSAGGGDLTISANRGITISSGNSGFHTITGSTTTVESPIVGPGSLSKTNGGTVILNGDINVTGELRAEGGILDVRSAASSITTTRVRNGTSVLNIGTGANISTSRFVSADSSGAQSTINQTGGTLNITGTLNNSNQNSSYVMGHWGNGGATSAFNLSGGTINSPDAELKFGWDSNDVTFVQSGGDHLILGLDFNSGRNNTAVYSLNGGNLGIGASGISAASNKVLDLGGGTITALDDSDWAGRMTTQTATTSTFDVDGYFVDIIGNITGDGTIDLISTAGGGGFTFFTNGTQNIEATLTGDADLFKDGTGTTVLSGASGSSTSVLSVFGGTLQLDGGFGGSIEATDLGAFAGDGTIGGDLTLGGGSTGTTLQIPATGGPSAAGNVELIGTTTVELTDALIGVNPTVPVFNYGTLTGDPTTQLSFPGGAGYRGAVFSDDVGNSRVLLTITNEDLTWTGGTDGTWDQNSSVNWLNGGANTFYDQDLVTFDDSGANPAITLVGELQPGSMVVDTDSATYSITGSAGNFISGLGSLLKTGSSVLAMDAPNTYTGGSVISEGSILVRQAGALGAGTITLGDSNTGASDVALYLDTNRINFGTPVVISGEGTGTATLGSQASVTGSGNNNRFSNITLEGDVILDSNASDRTDYDNITGTGDVTVTGAGRTIFQTSPALWVGDLTISTTGPGGLQLGTVAGAGDRIPDTSNVTISSGAFLRLSTASETVGALSGSGTINTNSPGGGTAVLSIGAGDADGNFSGLLENAGGVLALTKVGAGTQTITGTNTYTGKTAINGGILEVDGVDVFGPIPGVATADQISFNGGIIKTIGSFDFDIANRGITTTAPGGGGFNIPLGETVNVTSPVVGDGSITKSGEGLMVSSGGTWTGGITVEEGTLRMNGKTGNSDYTIKPGAILEMDYSRTSAYDHGMTIEGSGVASTSGLYLGSGRNLNFQRNGGLKLTTAPTTIRTFGGGSATLSGFDINSVHLNVNPDASGSVIPSDVNINSGGFGYRSIVAAGANTATGDLIIDSVISGNGSVERGGIQVNFWKSGAGSILLNGASTSAEGIWIIDGSLILGADERIADTAGLILGDGGTSSTLVLNGFSETVADIGGHNGNIGSSIIGGAASESTLIVNYNGGGRTFEGFIGGPGVNEGNLALVKSGTGTLTLNGLLDYQGSTTVSDGVLSLSFPDLDDGADVNINTTGVIDLAHGASDTINALFFDGVLQAAGTWGATGSGAANIDDSRFTGTGVLDVTTGAVGTPYDLWETANGIAGAGRDVDSDGDGVENGIEFVIGGDPNGADSNSLLPTVVVDATDLVFTFRQTQDSAGEDVFVEYGTNLTGWTEAEAGEPVGPNPVTIATTTDGFAPGVDRVEVTIPRALFGGGETGFARLVNEAPAP</sequence>
<dbReference type="NCBIfam" id="TIGR02601">
    <property type="entry name" value="autotrns_rpt"/>
    <property type="match status" value="3"/>
</dbReference>
<evidence type="ECO:0000313" key="3">
    <source>
        <dbReference type="EMBL" id="MBK1825762.1"/>
    </source>
</evidence>
<evidence type="ECO:0000256" key="2">
    <source>
        <dbReference type="SAM" id="SignalP"/>
    </source>
</evidence>
<feature type="chain" id="PRO_5037934301" evidence="2">
    <location>
        <begin position="42"/>
        <end position="1716"/>
    </location>
</feature>
<evidence type="ECO:0000256" key="1">
    <source>
        <dbReference type="ARBA" id="ARBA00022729"/>
    </source>
</evidence>
<dbReference type="InterPro" id="IPR011050">
    <property type="entry name" value="Pectin_lyase_fold/virulence"/>
</dbReference>
<dbReference type="RefSeq" id="WP_200275749.1">
    <property type="nucleotide sequence ID" value="NZ_JAENII010000001.1"/>
</dbReference>
<dbReference type="EMBL" id="JAENII010000001">
    <property type="protein sequence ID" value="MBK1825762.1"/>
    <property type="molecule type" value="Genomic_DNA"/>
</dbReference>
<evidence type="ECO:0000313" key="4">
    <source>
        <dbReference type="Proteomes" id="UP000658278"/>
    </source>
</evidence>
<accession>A0A934R9X8</accession>
<reference evidence="3" key="1">
    <citation type="submission" date="2021-01" db="EMBL/GenBank/DDBJ databases">
        <title>Modified the classification status of verrucomicrobia.</title>
        <authorList>
            <person name="Feng X."/>
        </authorList>
    </citation>
    <scope>NUCLEOTIDE SEQUENCE</scope>
    <source>
        <strain evidence="3">KCTC 22201</strain>
    </source>
</reference>
<protein>
    <submittedName>
        <fullName evidence="3">Autotransporter-associated beta strand repeat-containing protein</fullName>
    </submittedName>
</protein>
<gene>
    <name evidence="3" type="ORF">JIN81_01920</name>
</gene>
<organism evidence="3 4">
    <name type="scientific">Haloferula rosea</name>
    <dbReference type="NCBI Taxonomy" id="490093"/>
    <lineage>
        <taxon>Bacteria</taxon>
        <taxon>Pseudomonadati</taxon>
        <taxon>Verrucomicrobiota</taxon>
        <taxon>Verrucomicrobiia</taxon>
        <taxon>Verrucomicrobiales</taxon>
        <taxon>Verrucomicrobiaceae</taxon>
        <taxon>Haloferula</taxon>
    </lineage>
</organism>
<keyword evidence="1 2" id="KW-0732">Signal</keyword>
<feature type="signal peptide" evidence="2">
    <location>
        <begin position="1"/>
        <end position="41"/>
    </location>
</feature>
<dbReference type="Pfam" id="PF12951">
    <property type="entry name" value="PATR"/>
    <property type="match status" value="5"/>
</dbReference>
<dbReference type="Proteomes" id="UP000658278">
    <property type="component" value="Unassembled WGS sequence"/>
</dbReference>
<proteinExistence type="predicted"/>
<dbReference type="InterPro" id="IPR013425">
    <property type="entry name" value="Autotrns_rpt"/>
</dbReference>